<dbReference type="PANTHER" id="PTHR48051">
    <property type="match status" value="1"/>
</dbReference>
<accession>A0A9D4TPW9</accession>
<dbReference type="InterPro" id="IPR032675">
    <property type="entry name" value="LRR_dom_sf"/>
</dbReference>
<comment type="subcellular location">
    <subcellularLocation>
        <location evidence="1">Cytoplasm</location>
        <location evidence="1">Cytoskeleton</location>
        <location evidence="1">Cilium axoneme</location>
    </subcellularLocation>
</comment>
<reference evidence="5" key="1">
    <citation type="journal article" date="2019" name="Plant J.">
        <title>Chlorella vulgaris genome assembly and annotation reveals the molecular basis for metabolic acclimation to high light conditions.</title>
        <authorList>
            <person name="Cecchin M."/>
            <person name="Marcolungo L."/>
            <person name="Rossato M."/>
            <person name="Girolomoni L."/>
            <person name="Cosentino E."/>
            <person name="Cuine S."/>
            <person name="Li-Beisson Y."/>
            <person name="Delledonne M."/>
            <person name="Ballottari M."/>
        </authorList>
    </citation>
    <scope>NUCLEOTIDE SEQUENCE</scope>
    <source>
        <strain evidence="5">211/11P</strain>
    </source>
</reference>
<dbReference type="InterPro" id="IPR050216">
    <property type="entry name" value="LRR_domain-containing"/>
</dbReference>
<organism evidence="5 6">
    <name type="scientific">Chlorella vulgaris</name>
    <name type="common">Green alga</name>
    <dbReference type="NCBI Taxonomy" id="3077"/>
    <lineage>
        <taxon>Eukaryota</taxon>
        <taxon>Viridiplantae</taxon>
        <taxon>Chlorophyta</taxon>
        <taxon>core chlorophytes</taxon>
        <taxon>Trebouxiophyceae</taxon>
        <taxon>Chlorellales</taxon>
        <taxon>Chlorellaceae</taxon>
        <taxon>Chlorella clade</taxon>
        <taxon>Chlorella</taxon>
    </lineage>
</organism>
<keyword evidence="2" id="KW-0433">Leucine-rich repeat</keyword>
<dbReference type="Gene3D" id="3.80.10.10">
    <property type="entry name" value="Ribonuclease Inhibitor"/>
    <property type="match status" value="1"/>
</dbReference>
<name>A0A9D4TPW9_CHLVU</name>
<dbReference type="InterPro" id="IPR003591">
    <property type="entry name" value="Leu-rich_rpt_typical-subtyp"/>
</dbReference>
<dbReference type="GO" id="GO:0005930">
    <property type="term" value="C:axoneme"/>
    <property type="evidence" value="ECO:0007669"/>
    <property type="project" value="UniProtKB-SubCell"/>
</dbReference>
<dbReference type="Proteomes" id="UP001055712">
    <property type="component" value="Unassembled WGS sequence"/>
</dbReference>
<dbReference type="EMBL" id="SIDB01000006">
    <property type="protein sequence ID" value="KAI3431410.1"/>
    <property type="molecule type" value="Genomic_DNA"/>
</dbReference>
<dbReference type="PANTHER" id="PTHR48051:SF1">
    <property type="entry name" value="RAS SUPPRESSOR PROTEIN 1"/>
    <property type="match status" value="1"/>
</dbReference>
<dbReference type="SUPFAM" id="SSF52058">
    <property type="entry name" value="L domain-like"/>
    <property type="match status" value="1"/>
</dbReference>
<dbReference type="Pfam" id="PF23598">
    <property type="entry name" value="LRR_14"/>
    <property type="match status" value="1"/>
</dbReference>
<evidence type="ECO:0000313" key="5">
    <source>
        <dbReference type="EMBL" id="KAI3431410.1"/>
    </source>
</evidence>
<evidence type="ECO:0000259" key="4">
    <source>
        <dbReference type="Pfam" id="PF23598"/>
    </source>
</evidence>
<evidence type="ECO:0000256" key="1">
    <source>
        <dbReference type="ARBA" id="ARBA00004430"/>
    </source>
</evidence>
<evidence type="ECO:0000256" key="2">
    <source>
        <dbReference type="ARBA" id="ARBA00022614"/>
    </source>
</evidence>
<evidence type="ECO:0000313" key="6">
    <source>
        <dbReference type="Proteomes" id="UP001055712"/>
    </source>
</evidence>
<keyword evidence="6" id="KW-1185">Reference proteome</keyword>
<feature type="domain" description="Disease resistance R13L4/SHOC-2-like LRR" evidence="4">
    <location>
        <begin position="176"/>
        <end position="400"/>
    </location>
</feature>
<proteinExistence type="predicted"/>
<dbReference type="SMART" id="SM00369">
    <property type="entry name" value="LRR_TYP"/>
    <property type="match status" value="4"/>
</dbReference>
<reference evidence="5" key="2">
    <citation type="submission" date="2020-11" db="EMBL/GenBank/DDBJ databases">
        <authorList>
            <person name="Cecchin M."/>
            <person name="Marcolungo L."/>
            <person name="Rossato M."/>
            <person name="Girolomoni L."/>
            <person name="Cosentino E."/>
            <person name="Cuine S."/>
            <person name="Li-Beisson Y."/>
            <person name="Delledonne M."/>
            <person name="Ballottari M."/>
        </authorList>
    </citation>
    <scope>NUCLEOTIDE SEQUENCE</scope>
    <source>
        <strain evidence="5">211/11P</strain>
        <tissue evidence="5">Whole cell</tissue>
    </source>
</reference>
<comment type="caution">
    <text evidence="5">The sequence shown here is derived from an EMBL/GenBank/DDBJ whole genome shotgun (WGS) entry which is preliminary data.</text>
</comment>
<dbReference type="OrthoDB" id="1394818at2759"/>
<dbReference type="InterPro" id="IPR055414">
    <property type="entry name" value="LRR_R13L4/SHOC2-like"/>
</dbReference>
<gene>
    <name evidence="5" type="ORF">D9Q98_004463</name>
</gene>
<keyword evidence="3" id="KW-0677">Repeat</keyword>
<sequence length="425" mass="46022">MIRQCRVSLVEILQGAAGELALAVLAAPGPPQLAILGHLEEHDKMSLGSTCTSLRRASLSWFPEVTVEVVPGLTDVESLAAWLERHQACLHISEMLDISNKKIDRVASEAEWSDGLTALPSSLVTSLAVRSSWGLPTAVSHLTALTRLEFDADEYIDLESVADGDLPFSIHAHPLRPLTRLRQLRLQCGDECHIGKTAEELLSLPALAGLQALWLNGCSLQAMPRALSALTRLTSLSLAGDDITVTAPLATLRRLQCLDLAVCKLKAVPEQVSALTALTSLDLFANKLASGWQHLLPLKQLQDLNLHGCSLRAVSHPLSALTGLTRLSLSQHKLAIGWQHLQPLVQLQDLSLLTCSLTAVPRQVSALTGLSRLDLFCNRELTGGWQHLLPLNQLRHLLLPDVSMPGGTAPPELAALTHLRLHRCP</sequence>
<dbReference type="AlphaFoldDB" id="A0A9D4TPW9"/>
<protein>
    <recommendedName>
        <fullName evidence="4">Disease resistance R13L4/SHOC-2-like LRR domain-containing protein</fullName>
    </recommendedName>
</protein>
<evidence type="ECO:0000256" key="3">
    <source>
        <dbReference type="ARBA" id="ARBA00022737"/>
    </source>
</evidence>